<gene>
    <name evidence="1" type="ORF">PIB30_071627</name>
</gene>
<reference evidence="1 2" key="1">
    <citation type="journal article" date="2023" name="Plants (Basel)">
        <title>Bridging the Gap: Combining Genomics and Transcriptomics Approaches to Understand Stylosanthes scabra, an Orphan Legume from the Brazilian Caatinga.</title>
        <authorList>
            <person name="Ferreira-Neto J.R.C."/>
            <person name="da Silva M.D."/>
            <person name="Binneck E."/>
            <person name="de Melo N.F."/>
            <person name="da Silva R.H."/>
            <person name="de Melo A.L.T.M."/>
            <person name="Pandolfi V."/>
            <person name="Bustamante F.O."/>
            <person name="Brasileiro-Vidal A.C."/>
            <person name="Benko-Iseppon A.M."/>
        </authorList>
    </citation>
    <scope>NUCLEOTIDE SEQUENCE [LARGE SCALE GENOMIC DNA]</scope>
    <source>
        <tissue evidence="1">Leaves</tissue>
    </source>
</reference>
<sequence>MVVSTTKVFADVDESGSFGVGVDTQLSGGVGRNIRKLMVNFNIPHDGSIQGSNLKIDVTSEGILEEEIESHERSIAGDPMTHRYRINPTQFDDEDVKVEDEVLPEDEEAVDDEDIHEEVMEETNFFIHGQLSLTQPAITERYDHPGHFTSLNLNAMKQNRSFLQEGPDDDPTNEFEVGQ</sequence>
<accession>A0ABU6RNY4</accession>
<evidence type="ECO:0000313" key="1">
    <source>
        <dbReference type="EMBL" id="MED6125747.1"/>
    </source>
</evidence>
<keyword evidence="2" id="KW-1185">Reference proteome</keyword>
<dbReference type="Proteomes" id="UP001341840">
    <property type="component" value="Unassembled WGS sequence"/>
</dbReference>
<comment type="caution">
    <text evidence="1">The sequence shown here is derived from an EMBL/GenBank/DDBJ whole genome shotgun (WGS) entry which is preliminary data.</text>
</comment>
<name>A0ABU6RNY4_9FABA</name>
<protein>
    <submittedName>
        <fullName evidence="1">Uncharacterized protein</fullName>
    </submittedName>
</protein>
<dbReference type="EMBL" id="JASCZI010031039">
    <property type="protein sequence ID" value="MED6125747.1"/>
    <property type="molecule type" value="Genomic_DNA"/>
</dbReference>
<proteinExistence type="predicted"/>
<evidence type="ECO:0000313" key="2">
    <source>
        <dbReference type="Proteomes" id="UP001341840"/>
    </source>
</evidence>
<organism evidence="1 2">
    <name type="scientific">Stylosanthes scabra</name>
    <dbReference type="NCBI Taxonomy" id="79078"/>
    <lineage>
        <taxon>Eukaryota</taxon>
        <taxon>Viridiplantae</taxon>
        <taxon>Streptophyta</taxon>
        <taxon>Embryophyta</taxon>
        <taxon>Tracheophyta</taxon>
        <taxon>Spermatophyta</taxon>
        <taxon>Magnoliopsida</taxon>
        <taxon>eudicotyledons</taxon>
        <taxon>Gunneridae</taxon>
        <taxon>Pentapetalae</taxon>
        <taxon>rosids</taxon>
        <taxon>fabids</taxon>
        <taxon>Fabales</taxon>
        <taxon>Fabaceae</taxon>
        <taxon>Papilionoideae</taxon>
        <taxon>50 kb inversion clade</taxon>
        <taxon>dalbergioids sensu lato</taxon>
        <taxon>Dalbergieae</taxon>
        <taxon>Pterocarpus clade</taxon>
        <taxon>Stylosanthes</taxon>
    </lineage>
</organism>